<sequence length="374" mass="42635">MTPDRRMEMNHHRLTALGIENYLLDKTQRLPLSMPKSIDCLKNGSRDVSTNTDLQPLVVMGRFRQELQQSETLIYDNRCNAIIKPLKVRREVKSSAIFHNENVVPSAPFDFSESRSHIFKKSKTVIIQGVNRTKSTERLDKLHPQLWQRDATKNCLIPKSPSNARAIESSLPSSIASSSTNDLTKQEQEHEQDSIPVKKIMVKQCMTKEQPLRFRKPKPSASKNLILNSNSNSNSNSQRVAASPIQQNSHGPMNSVQRRLNYDPRASLRRNAPSKRMEESTENDAKAGPKLELSLPLNDIQADGVTDKILEMERQQRQRFQLLVAKQANEQKRLQDEFEMQQQALRDRILNDFNSLGMADEDMVEGEGGSENNH</sequence>
<proteinExistence type="predicted"/>
<name>B4NGY3_DROWI</name>
<evidence type="ECO:0000256" key="1">
    <source>
        <dbReference type="SAM" id="MobiDB-lite"/>
    </source>
</evidence>
<feature type="compositionally biased region" description="Low complexity" evidence="1">
    <location>
        <begin position="228"/>
        <end position="237"/>
    </location>
</feature>
<gene>
    <name evidence="2" type="primary">Dwil\GK13118</name>
    <name evidence="2" type="ORF">Dwil_GK13118</name>
</gene>
<dbReference type="FunCoup" id="B4NGY3">
    <property type="interactions" value="2"/>
</dbReference>
<feature type="region of interest" description="Disordered" evidence="1">
    <location>
        <begin position="169"/>
        <end position="295"/>
    </location>
</feature>
<dbReference type="STRING" id="7260.B4NGY3"/>
<feature type="compositionally biased region" description="Basic and acidic residues" evidence="1">
    <location>
        <begin position="275"/>
        <end position="289"/>
    </location>
</feature>
<keyword evidence="3" id="KW-1185">Reference proteome</keyword>
<dbReference type="EMBL" id="CH964272">
    <property type="protein sequence ID" value="EDW84480.2"/>
    <property type="molecule type" value="Genomic_DNA"/>
</dbReference>
<feature type="compositionally biased region" description="Basic and acidic residues" evidence="1">
    <location>
        <begin position="184"/>
        <end position="193"/>
    </location>
</feature>
<evidence type="ECO:0000313" key="3">
    <source>
        <dbReference type="Proteomes" id="UP000007798"/>
    </source>
</evidence>
<dbReference type="AlphaFoldDB" id="B4NGY3"/>
<accession>B4NGY3</accession>
<dbReference type="Proteomes" id="UP000007798">
    <property type="component" value="Unassembled WGS sequence"/>
</dbReference>
<dbReference type="HOGENOM" id="CLU_1241290_0_0_1"/>
<feature type="compositionally biased region" description="Polar residues" evidence="1">
    <location>
        <begin position="238"/>
        <end position="258"/>
    </location>
</feature>
<organism evidence="2 3">
    <name type="scientific">Drosophila willistoni</name>
    <name type="common">Fruit fly</name>
    <dbReference type="NCBI Taxonomy" id="7260"/>
    <lineage>
        <taxon>Eukaryota</taxon>
        <taxon>Metazoa</taxon>
        <taxon>Ecdysozoa</taxon>
        <taxon>Arthropoda</taxon>
        <taxon>Hexapoda</taxon>
        <taxon>Insecta</taxon>
        <taxon>Pterygota</taxon>
        <taxon>Neoptera</taxon>
        <taxon>Endopterygota</taxon>
        <taxon>Diptera</taxon>
        <taxon>Brachycera</taxon>
        <taxon>Muscomorpha</taxon>
        <taxon>Ephydroidea</taxon>
        <taxon>Drosophilidae</taxon>
        <taxon>Drosophila</taxon>
        <taxon>Sophophora</taxon>
    </lineage>
</organism>
<feature type="compositionally biased region" description="Low complexity" evidence="1">
    <location>
        <begin position="169"/>
        <end position="179"/>
    </location>
</feature>
<dbReference type="OrthoDB" id="10028852at2759"/>
<evidence type="ECO:0000313" key="2">
    <source>
        <dbReference type="EMBL" id="EDW84480.2"/>
    </source>
</evidence>
<reference evidence="2 3" key="1">
    <citation type="journal article" date="2007" name="Nature">
        <title>Evolution of genes and genomes on the Drosophila phylogeny.</title>
        <authorList>
            <consortium name="Drosophila 12 Genomes Consortium"/>
            <person name="Clark A.G."/>
            <person name="Eisen M.B."/>
            <person name="Smith D.R."/>
            <person name="Bergman C.M."/>
            <person name="Oliver B."/>
            <person name="Markow T.A."/>
            <person name="Kaufman T.C."/>
            <person name="Kellis M."/>
            <person name="Gelbart W."/>
            <person name="Iyer V.N."/>
            <person name="Pollard D.A."/>
            <person name="Sackton T.B."/>
            <person name="Larracuente A.M."/>
            <person name="Singh N.D."/>
            <person name="Abad J.P."/>
            <person name="Abt D.N."/>
            <person name="Adryan B."/>
            <person name="Aguade M."/>
            <person name="Akashi H."/>
            <person name="Anderson W.W."/>
            <person name="Aquadro C.F."/>
            <person name="Ardell D.H."/>
            <person name="Arguello R."/>
            <person name="Artieri C.G."/>
            <person name="Barbash D.A."/>
            <person name="Barker D."/>
            <person name="Barsanti P."/>
            <person name="Batterham P."/>
            <person name="Batzoglou S."/>
            <person name="Begun D."/>
            <person name="Bhutkar A."/>
            <person name="Blanco E."/>
            <person name="Bosak S.A."/>
            <person name="Bradley R.K."/>
            <person name="Brand A.D."/>
            <person name="Brent M.R."/>
            <person name="Brooks A.N."/>
            <person name="Brown R.H."/>
            <person name="Butlin R.K."/>
            <person name="Caggese C."/>
            <person name="Calvi B.R."/>
            <person name="Bernardo de Carvalho A."/>
            <person name="Caspi A."/>
            <person name="Castrezana S."/>
            <person name="Celniker S.E."/>
            <person name="Chang J.L."/>
            <person name="Chapple C."/>
            <person name="Chatterji S."/>
            <person name="Chinwalla A."/>
            <person name="Civetta A."/>
            <person name="Clifton S.W."/>
            <person name="Comeron J.M."/>
            <person name="Costello J.C."/>
            <person name="Coyne J.A."/>
            <person name="Daub J."/>
            <person name="David R.G."/>
            <person name="Delcher A.L."/>
            <person name="Delehaunty K."/>
            <person name="Do C.B."/>
            <person name="Ebling H."/>
            <person name="Edwards K."/>
            <person name="Eickbush T."/>
            <person name="Evans J.D."/>
            <person name="Filipski A."/>
            <person name="Findeiss S."/>
            <person name="Freyhult E."/>
            <person name="Fulton L."/>
            <person name="Fulton R."/>
            <person name="Garcia A.C."/>
            <person name="Gardiner A."/>
            <person name="Garfield D.A."/>
            <person name="Garvin B.E."/>
            <person name="Gibson G."/>
            <person name="Gilbert D."/>
            <person name="Gnerre S."/>
            <person name="Godfrey J."/>
            <person name="Good R."/>
            <person name="Gotea V."/>
            <person name="Gravely B."/>
            <person name="Greenberg A.J."/>
            <person name="Griffiths-Jones S."/>
            <person name="Gross S."/>
            <person name="Guigo R."/>
            <person name="Gustafson E.A."/>
            <person name="Haerty W."/>
            <person name="Hahn M.W."/>
            <person name="Halligan D.L."/>
            <person name="Halpern A.L."/>
            <person name="Halter G.M."/>
            <person name="Han M.V."/>
            <person name="Heger A."/>
            <person name="Hillier L."/>
            <person name="Hinrichs A.S."/>
            <person name="Holmes I."/>
            <person name="Hoskins R.A."/>
            <person name="Hubisz M.J."/>
            <person name="Hultmark D."/>
            <person name="Huntley M.A."/>
            <person name="Jaffe D.B."/>
            <person name="Jagadeeshan S."/>
            <person name="Jeck W.R."/>
            <person name="Johnson J."/>
            <person name="Jones C.D."/>
            <person name="Jordan W.C."/>
            <person name="Karpen G.H."/>
            <person name="Kataoka E."/>
            <person name="Keightley P.D."/>
            <person name="Kheradpour P."/>
            <person name="Kirkness E.F."/>
            <person name="Koerich L.B."/>
            <person name="Kristiansen K."/>
            <person name="Kudrna D."/>
            <person name="Kulathinal R.J."/>
            <person name="Kumar S."/>
            <person name="Kwok R."/>
            <person name="Lander E."/>
            <person name="Langley C.H."/>
            <person name="Lapoint R."/>
            <person name="Lazzaro B.P."/>
            <person name="Lee S.J."/>
            <person name="Levesque L."/>
            <person name="Li R."/>
            <person name="Lin C.F."/>
            <person name="Lin M.F."/>
            <person name="Lindblad-Toh K."/>
            <person name="Llopart A."/>
            <person name="Long M."/>
            <person name="Low L."/>
            <person name="Lozovsky E."/>
            <person name="Lu J."/>
            <person name="Luo M."/>
            <person name="Machado C.A."/>
            <person name="Makalowski W."/>
            <person name="Marzo M."/>
            <person name="Matsuda M."/>
            <person name="Matzkin L."/>
            <person name="McAllister B."/>
            <person name="McBride C.S."/>
            <person name="McKernan B."/>
            <person name="McKernan K."/>
            <person name="Mendez-Lago M."/>
            <person name="Minx P."/>
            <person name="Mollenhauer M.U."/>
            <person name="Montooth K."/>
            <person name="Mount S.M."/>
            <person name="Mu X."/>
            <person name="Myers E."/>
            <person name="Negre B."/>
            <person name="Newfeld S."/>
            <person name="Nielsen R."/>
            <person name="Noor M.A."/>
            <person name="O'Grady P."/>
            <person name="Pachter L."/>
            <person name="Papaceit M."/>
            <person name="Parisi M.J."/>
            <person name="Parisi M."/>
            <person name="Parts L."/>
            <person name="Pedersen J.S."/>
            <person name="Pesole G."/>
            <person name="Phillippy A.M."/>
            <person name="Ponting C.P."/>
            <person name="Pop M."/>
            <person name="Porcelli D."/>
            <person name="Powell J.R."/>
            <person name="Prohaska S."/>
            <person name="Pruitt K."/>
            <person name="Puig M."/>
            <person name="Quesneville H."/>
            <person name="Ram K.R."/>
            <person name="Rand D."/>
            <person name="Rasmussen M.D."/>
            <person name="Reed L.K."/>
            <person name="Reenan R."/>
            <person name="Reily A."/>
            <person name="Remington K.A."/>
            <person name="Rieger T.T."/>
            <person name="Ritchie M.G."/>
            <person name="Robin C."/>
            <person name="Rogers Y.H."/>
            <person name="Rohde C."/>
            <person name="Rozas J."/>
            <person name="Rubenfield M.J."/>
            <person name="Ruiz A."/>
            <person name="Russo S."/>
            <person name="Salzberg S.L."/>
            <person name="Sanchez-Gracia A."/>
            <person name="Saranga D.J."/>
            <person name="Sato H."/>
            <person name="Schaeffer S.W."/>
            <person name="Schatz M.C."/>
            <person name="Schlenke T."/>
            <person name="Schwartz R."/>
            <person name="Segarra C."/>
            <person name="Singh R.S."/>
            <person name="Sirot L."/>
            <person name="Sirota M."/>
            <person name="Sisneros N.B."/>
            <person name="Smith C.D."/>
            <person name="Smith T.F."/>
            <person name="Spieth J."/>
            <person name="Stage D.E."/>
            <person name="Stark A."/>
            <person name="Stephan W."/>
            <person name="Strausberg R.L."/>
            <person name="Strempel S."/>
            <person name="Sturgill D."/>
            <person name="Sutton G."/>
            <person name="Sutton G.G."/>
            <person name="Tao W."/>
            <person name="Teichmann S."/>
            <person name="Tobari Y.N."/>
            <person name="Tomimura Y."/>
            <person name="Tsolas J.M."/>
            <person name="Valente V.L."/>
            <person name="Venter E."/>
            <person name="Venter J.C."/>
            <person name="Vicario S."/>
            <person name="Vieira F.G."/>
            <person name="Vilella A.J."/>
            <person name="Villasante A."/>
            <person name="Walenz B."/>
            <person name="Wang J."/>
            <person name="Wasserman M."/>
            <person name="Watts T."/>
            <person name="Wilson D."/>
            <person name="Wilson R.K."/>
            <person name="Wing R.A."/>
            <person name="Wolfner M.F."/>
            <person name="Wong A."/>
            <person name="Wong G.K."/>
            <person name="Wu C.I."/>
            <person name="Wu G."/>
            <person name="Yamamoto D."/>
            <person name="Yang H.P."/>
            <person name="Yang S.P."/>
            <person name="Yorke J.A."/>
            <person name="Yoshida K."/>
            <person name="Zdobnov E."/>
            <person name="Zhang P."/>
            <person name="Zhang Y."/>
            <person name="Zimin A.V."/>
            <person name="Baldwin J."/>
            <person name="Abdouelleil A."/>
            <person name="Abdulkadir J."/>
            <person name="Abebe A."/>
            <person name="Abera B."/>
            <person name="Abreu J."/>
            <person name="Acer S.C."/>
            <person name="Aftuck L."/>
            <person name="Alexander A."/>
            <person name="An P."/>
            <person name="Anderson E."/>
            <person name="Anderson S."/>
            <person name="Arachi H."/>
            <person name="Azer M."/>
            <person name="Bachantsang P."/>
            <person name="Barry A."/>
            <person name="Bayul T."/>
            <person name="Berlin A."/>
            <person name="Bessette D."/>
            <person name="Bloom T."/>
            <person name="Blye J."/>
            <person name="Boguslavskiy L."/>
            <person name="Bonnet C."/>
            <person name="Boukhgalter B."/>
            <person name="Bourzgui I."/>
            <person name="Brown A."/>
            <person name="Cahill P."/>
            <person name="Channer S."/>
            <person name="Cheshatsang Y."/>
            <person name="Chuda L."/>
            <person name="Citroen M."/>
            <person name="Collymore A."/>
            <person name="Cooke P."/>
            <person name="Costello M."/>
            <person name="D'Aco K."/>
            <person name="Daza R."/>
            <person name="De Haan G."/>
            <person name="DeGray S."/>
            <person name="DeMaso C."/>
            <person name="Dhargay N."/>
            <person name="Dooley K."/>
            <person name="Dooley E."/>
            <person name="Doricent M."/>
            <person name="Dorje P."/>
            <person name="Dorjee K."/>
            <person name="Dupes A."/>
            <person name="Elong R."/>
            <person name="Falk J."/>
            <person name="Farina A."/>
            <person name="Faro S."/>
            <person name="Ferguson D."/>
            <person name="Fisher S."/>
            <person name="Foley C.D."/>
            <person name="Franke A."/>
            <person name="Friedrich D."/>
            <person name="Gadbois L."/>
            <person name="Gearin G."/>
            <person name="Gearin C.R."/>
            <person name="Giannoukos G."/>
            <person name="Goode T."/>
            <person name="Graham J."/>
            <person name="Grandbois E."/>
            <person name="Grewal S."/>
            <person name="Gyaltsen K."/>
            <person name="Hafez N."/>
            <person name="Hagos B."/>
            <person name="Hall J."/>
            <person name="Henson C."/>
            <person name="Hollinger A."/>
            <person name="Honan T."/>
            <person name="Huard M.D."/>
            <person name="Hughes L."/>
            <person name="Hurhula B."/>
            <person name="Husby M.E."/>
            <person name="Kamat A."/>
            <person name="Kanga B."/>
            <person name="Kashin S."/>
            <person name="Khazanovich D."/>
            <person name="Kisner P."/>
            <person name="Lance K."/>
            <person name="Lara M."/>
            <person name="Lee W."/>
            <person name="Lennon N."/>
            <person name="Letendre F."/>
            <person name="LeVine R."/>
            <person name="Lipovsky A."/>
            <person name="Liu X."/>
            <person name="Liu J."/>
            <person name="Liu S."/>
            <person name="Lokyitsang T."/>
            <person name="Lokyitsang Y."/>
            <person name="Lubonja R."/>
            <person name="Lui A."/>
            <person name="MacDonald P."/>
            <person name="Magnisalis V."/>
            <person name="Maru K."/>
            <person name="Matthews C."/>
            <person name="McCusker W."/>
            <person name="McDonough S."/>
            <person name="Mehta T."/>
            <person name="Meldrim J."/>
            <person name="Meneus L."/>
            <person name="Mihai O."/>
            <person name="Mihalev A."/>
            <person name="Mihova T."/>
            <person name="Mittelman R."/>
            <person name="Mlenga V."/>
            <person name="Montmayeur A."/>
            <person name="Mulrain L."/>
            <person name="Navidi A."/>
            <person name="Naylor J."/>
            <person name="Negash T."/>
            <person name="Nguyen T."/>
            <person name="Nguyen N."/>
            <person name="Nicol R."/>
            <person name="Norbu C."/>
            <person name="Norbu N."/>
            <person name="Novod N."/>
            <person name="O'Neill B."/>
            <person name="Osman S."/>
            <person name="Markiewicz E."/>
            <person name="Oyono O.L."/>
            <person name="Patti C."/>
            <person name="Phunkhang P."/>
            <person name="Pierre F."/>
            <person name="Priest M."/>
            <person name="Raghuraman S."/>
            <person name="Rege F."/>
            <person name="Reyes R."/>
            <person name="Rise C."/>
            <person name="Rogov P."/>
            <person name="Ross K."/>
            <person name="Ryan E."/>
            <person name="Settipalli S."/>
            <person name="Shea T."/>
            <person name="Sherpa N."/>
            <person name="Shi L."/>
            <person name="Shih D."/>
            <person name="Sparrow T."/>
            <person name="Spaulding J."/>
            <person name="Stalker J."/>
            <person name="Stange-Thomann N."/>
            <person name="Stavropoulos S."/>
            <person name="Stone C."/>
            <person name="Strader C."/>
            <person name="Tesfaye S."/>
            <person name="Thomson T."/>
            <person name="Thoulutsang Y."/>
            <person name="Thoulutsang D."/>
            <person name="Topham K."/>
            <person name="Topping I."/>
            <person name="Tsamla T."/>
            <person name="Vassiliev H."/>
            <person name="Vo A."/>
            <person name="Wangchuk T."/>
            <person name="Wangdi T."/>
            <person name="Weiand M."/>
            <person name="Wilkinson J."/>
            <person name="Wilson A."/>
            <person name="Yadav S."/>
            <person name="Young G."/>
            <person name="Yu Q."/>
            <person name="Zembek L."/>
            <person name="Zhong D."/>
            <person name="Zimmer A."/>
            <person name="Zwirko Z."/>
            <person name="Jaffe D.B."/>
            <person name="Alvarez P."/>
            <person name="Brockman W."/>
            <person name="Butler J."/>
            <person name="Chin C."/>
            <person name="Gnerre S."/>
            <person name="Grabherr M."/>
            <person name="Kleber M."/>
            <person name="Mauceli E."/>
            <person name="MacCallum I."/>
        </authorList>
    </citation>
    <scope>NUCLEOTIDE SEQUENCE [LARGE SCALE GENOMIC DNA]</scope>
    <source>
        <strain evidence="3">Tucson 14030-0811.24</strain>
    </source>
</reference>
<protein>
    <submittedName>
        <fullName evidence="2">Uncharacterized protein</fullName>
    </submittedName>
</protein>
<dbReference type="InParanoid" id="B4NGY3"/>